<evidence type="ECO:0000259" key="4">
    <source>
        <dbReference type="PROSITE" id="PS51898"/>
    </source>
</evidence>
<sequence>MSNAKPPKTIDFEQQLQLLEALLRNGSPPKTARKGIRNHLMGCLMLDAGLRVGELVKLKHSHLYFNSVPVKSLILTSSITKNHRERSVHVSTRLAGALRQYFSTWLLTDVVDDDSYCFFVTHPDRPITTRQVENIIKTAALKVFGRRINPHMLRHTFASGLLRVTNMRTVQELLGHNCITSTQIYTHPNEDDKKKAIEDLETEVNHDVQDFKNLSRHAGEGLSSNETGN</sequence>
<dbReference type="InterPro" id="IPR050090">
    <property type="entry name" value="Tyrosine_recombinase_XerCD"/>
</dbReference>
<dbReference type="Gene3D" id="1.10.443.10">
    <property type="entry name" value="Intergrase catalytic core"/>
    <property type="match status" value="1"/>
</dbReference>
<name>A0A0F9NLQ5_9ZZZZ</name>
<dbReference type="PANTHER" id="PTHR30349:SF41">
    <property type="entry name" value="INTEGRASE_RECOMBINASE PROTEIN MJ0367-RELATED"/>
    <property type="match status" value="1"/>
</dbReference>
<evidence type="ECO:0000256" key="1">
    <source>
        <dbReference type="ARBA" id="ARBA00023125"/>
    </source>
</evidence>
<dbReference type="GO" id="GO:0006310">
    <property type="term" value="P:DNA recombination"/>
    <property type="evidence" value="ECO:0007669"/>
    <property type="project" value="UniProtKB-KW"/>
</dbReference>
<dbReference type="InterPro" id="IPR002104">
    <property type="entry name" value="Integrase_catalytic"/>
</dbReference>
<dbReference type="EMBL" id="LAZR01003971">
    <property type="protein sequence ID" value="KKN13002.1"/>
    <property type="molecule type" value="Genomic_DNA"/>
</dbReference>
<evidence type="ECO:0000313" key="5">
    <source>
        <dbReference type="EMBL" id="KKN13002.1"/>
    </source>
</evidence>
<organism evidence="5">
    <name type="scientific">marine sediment metagenome</name>
    <dbReference type="NCBI Taxonomy" id="412755"/>
    <lineage>
        <taxon>unclassified sequences</taxon>
        <taxon>metagenomes</taxon>
        <taxon>ecological metagenomes</taxon>
    </lineage>
</organism>
<dbReference type="Pfam" id="PF00589">
    <property type="entry name" value="Phage_integrase"/>
    <property type="match status" value="1"/>
</dbReference>
<dbReference type="InterPro" id="IPR011010">
    <property type="entry name" value="DNA_brk_join_enz"/>
</dbReference>
<feature type="domain" description="Tyr recombinase" evidence="4">
    <location>
        <begin position="5"/>
        <end position="198"/>
    </location>
</feature>
<comment type="caution">
    <text evidence="5">The sequence shown here is derived from an EMBL/GenBank/DDBJ whole genome shotgun (WGS) entry which is preliminary data.</text>
</comment>
<evidence type="ECO:0000256" key="3">
    <source>
        <dbReference type="SAM" id="MobiDB-lite"/>
    </source>
</evidence>
<dbReference type="PANTHER" id="PTHR30349">
    <property type="entry name" value="PHAGE INTEGRASE-RELATED"/>
    <property type="match status" value="1"/>
</dbReference>
<reference evidence="5" key="1">
    <citation type="journal article" date="2015" name="Nature">
        <title>Complex archaea that bridge the gap between prokaryotes and eukaryotes.</title>
        <authorList>
            <person name="Spang A."/>
            <person name="Saw J.H."/>
            <person name="Jorgensen S.L."/>
            <person name="Zaremba-Niedzwiedzka K."/>
            <person name="Martijn J."/>
            <person name="Lind A.E."/>
            <person name="van Eijk R."/>
            <person name="Schleper C."/>
            <person name="Guy L."/>
            <person name="Ettema T.J."/>
        </authorList>
    </citation>
    <scope>NUCLEOTIDE SEQUENCE</scope>
</reference>
<protein>
    <recommendedName>
        <fullName evidence="4">Tyr recombinase domain-containing protein</fullName>
    </recommendedName>
</protein>
<dbReference type="InterPro" id="IPR013762">
    <property type="entry name" value="Integrase-like_cat_sf"/>
</dbReference>
<keyword evidence="1" id="KW-0238">DNA-binding</keyword>
<dbReference type="SUPFAM" id="SSF56349">
    <property type="entry name" value="DNA breaking-rejoining enzymes"/>
    <property type="match status" value="1"/>
</dbReference>
<dbReference type="PROSITE" id="PS51898">
    <property type="entry name" value="TYR_RECOMBINASE"/>
    <property type="match status" value="1"/>
</dbReference>
<feature type="region of interest" description="Disordered" evidence="3">
    <location>
        <begin position="208"/>
        <end position="229"/>
    </location>
</feature>
<dbReference type="AlphaFoldDB" id="A0A0F9NLQ5"/>
<evidence type="ECO:0000256" key="2">
    <source>
        <dbReference type="ARBA" id="ARBA00023172"/>
    </source>
</evidence>
<dbReference type="GO" id="GO:0003677">
    <property type="term" value="F:DNA binding"/>
    <property type="evidence" value="ECO:0007669"/>
    <property type="project" value="UniProtKB-KW"/>
</dbReference>
<keyword evidence="2" id="KW-0233">DNA recombination</keyword>
<dbReference type="GO" id="GO:0015074">
    <property type="term" value="P:DNA integration"/>
    <property type="evidence" value="ECO:0007669"/>
    <property type="project" value="InterPro"/>
</dbReference>
<accession>A0A0F9NLQ5</accession>
<proteinExistence type="predicted"/>
<gene>
    <name evidence="5" type="ORF">LCGC14_1010850</name>
</gene>